<dbReference type="Gene3D" id="2.40.30.170">
    <property type="match status" value="1"/>
</dbReference>
<keyword evidence="3" id="KW-0813">Transport</keyword>
<dbReference type="OrthoDB" id="9806939at2"/>
<sequence>MLRKKSTLLLIIVCLVSLIVSLVVVSNTLRQPELKKNMAIAVQEVAVKTIDYQPQIQTVGTLKAQQGVTLKAQVAGTVTRVAFQSGDKVKQGQLLVSLDSTTAKGQLDKAEADYHLSLLTYQRDQSLFKNHVLSEQELDQVKFTVKANWALLEQAQSAYNKTQVKAPFNGNIGISDITVGSYLDSGDTIVSLQNLDHLWVDFNVSSQDSLQVKIDEIVDITTQAEPMQIASGKVVAIEPQINSDTGTLTLRAQINNTHYQLLPGQLVSVNLYTSQSQQRLQIPETAVQYNAKGAYVYIIGLHHQVMQTSVVLGENKEGQVIVHSGLKTGEKIVLNNVNLHDGATVAVIQG</sequence>
<dbReference type="EMBL" id="CP012508">
    <property type="protein sequence ID" value="ALB22985.1"/>
    <property type="molecule type" value="Genomic_DNA"/>
</dbReference>
<feature type="domain" description="CusB-like beta-barrel" evidence="6">
    <location>
        <begin position="198"/>
        <end position="273"/>
    </location>
</feature>
<evidence type="ECO:0000259" key="6">
    <source>
        <dbReference type="Pfam" id="PF25954"/>
    </source>
</evidence>
<evidence type="ECO:0000313" key="9">
    <source>
        <dbReference type="Proteomes" id="UP000029558"/>
    </source>
</evidence>
<dbReference type="InterPro" id="IPR058625">
    <property type="entry name" value="MdtA-like_BSH"/>
</dbReference>
<dbReference type="InterPro" id="IPR058627">
    <property type="entry name" value="MdtA-like_C"/>
</dbReference>
<dbReference type="Gene3D" id="2.40.420.20">
    <property type="match status" value="1"/>
</dbReference>
<evidence type="ECO:0000259" key="7">
    <source>
        <dbReference type="Pfam" id="PF25967"/>
    </source>
</evidence>
<dbReference type="Proteomes" id="UP000029558">
    <property type="component" value="Chromosome"/>
</dbReference>
<comment type="similarity">
    <text evidence="2">Belongs to the membrane fusion protein (MFP) (TC 8.A.1) family.</text>
</comment>
<dbReference type="PANTHER" id="PTHR30469">
    <property type="entry name" value="MULTIDRUG RESISTANCE PROTEIN MDTA"/>
    <property type="match status" value="1"/>
</dbReference>
<dbReference type="Gene3D" id="1.10.287.470">
    <property type="entry name" value="Helix hairpin bin"/>
    <property type="match status" value="1"/>
</dbReference>
<dbReference type="AlphaFoldDB" id="A0A1L6TCF2"/>
<accession>A0A1L6TCF2</accession>
<feature type="domain" description="Multidrug resistance protein MdtA-like alpha-helical hairpin" evidence="4">
    <location>
        <begin position="101"/>
        <end position="163"/>
    </location>
</feature>
<dbReference type="InterPro" id="IPR006143">
    <property type="entry name" value="RND_pump_MFP"/>
</dbReference>
<name>A0A1L6TCF2_PISSA</name>
<evidence type="ECO:0000256" key="3">
    <source>
        <dbReference type="ARBA" id="ARBA00022448"/>
    </source>
</evidence>
<dbReference type="NCBIfam" id="TIGR01730">
    <property type="entry name" value="RND_mfp"/>
    <property type="match status" value="1"/>
</dbReference>
<feature type="domain" description="Multidrug resistance protein MdtA-like C-terminal permuted SH3" evidence="7">
    <location>
        <begin position="282"/>
        <end position="335"/>
    </location>
</feature>
<evidence type="ECO:0000313" key="8">
    <source>
        <dbReference type="EMBL" id="ALB22985.1"/>
    </source>
</evidence>
<evidence type="ECO:0000256" key="1">
    <source>
        <dbReference type="ARBA" id="ARBA00004196"/>
    </source>
</evidence>
<dbReference type="InterPro" id="IPR058624">
    <property type="entry name" value="MdtA-like_HH"/>
</dbReference>
<evidence type="ECO:0000259" key="5">
    <source>
        <dbReference type="Pfam" id="PF25917"/>
    </source>
</evidence>
<proteinExistence type="inferred from homology"/>
<dbReference type="PANTHER" id="PTHR30469:SF11">
    <property type="entry name" value="BLL4320 PROTEIN"/>
    <property type="match status" value="1"/>
</dbReference>
<dbReference type="Gene3D" id="2.40.50.100">
    <property type="match status" value="1"/>
</dbReference>
<organism evidence="8 9">
    <name type="scientific">Piscirickettsia salmonis</name>
    <dbReference type="NCBI Taxonomy" id="1238"/>
    <lineage>
        <taxon>Bacteria</taxon>
        <taxon>Pseudomonadati</taxon>
        <taxon>Pseudomonadota</taxon>
        <taxon>Gammaproteobacteria</taxon>
        <taxon>Thiotrichales</taxon>
        <taxon>Piscirickettsiaceae</taxon>
        <taxon>Piscirickettsia</taxon>
    </lineage>
</organism>
<dbReference type="SUPFAM" id="SSF111369">
    <property type="entry name" value="HlyD-like secretion proteins"/>
    <property type="match status" value="1"/>
</dbReference>
<comment type="subcellular location">
    <subcellularLocation>
        <location evidence="1">Cell envelope</location>
    </subcellularLocation>
</comment>
<dbReference type="RefSeq" id="WP_017378159.1">
    <property type="nucleotide sequence ID" value="NZ_CP012508.1"/>
</dbReference>
<protein>
    <submittedName>
        <fullName evidence="8">MexH family multidrug efflux RND transporter periplasmic adaptor subunit</fullName>
    </submittedName>
</protein>
<reference evidence="8 9" key="1">
    <citation type="journal article" date="2014" name="Genome Announc.">
        <title>Comparative Genome Analysis of Two Isolates of the Fish Pathogen Piscirickettsia salmonis from Different Hosts Reveals Major Differences in Virulence-Associated Secretion Systems.</title>
        <authorList>
            <person name="Bohle H."/>
            <person name="Henriquez P."/>
            <person name="Grothusen H."/>
            <person name="Navas E."/>
            <person name="Sandoval A."/>
            <person name="Bustamante F."/>
            <person name="Bustos P."/>
            <person name="Mancilla M."/>
        </authorList>
    </citation>
    <scope>NUCLEOTIDE SEQUENCE [LARGE SCALE GENOMIC DNA]</scope>
    <source>
        <strain evidence="9">B1-32597</strain>
    </source>
</reference>
<dbReference type="GO" id="GO:1990281">
    <property type="term" value="C:efflux pump complex"/>
    <property type="evidence" value="ECO:0007669"/>
    <property type="project" value="TreeGrafter"/>
</dbReference>
<dbReference type="InterPro" id="IPR058792">
    <property type="entry name" value="Beta-barrel_RND_2"/>
</dbReference>
<dbReference type="Pfam" id="PF25954">
    <property type="entry name" value="Beta-barrel_RND_2"/>
    <property type="match status" value="1"/>
</dbReference>
<gene>
    <name evidence="8" type="ORF">KU39_1805</name>
</gene>
<dbReference type="FunFam" id="2.40.30.170:FF:000010">
    <property type="entry name" value="Efflux RND transporter periplasmic adaptor subunit"/>
    <property type="match status" value="1"/>
</dbReference>
<evidence type="ECO:0000259" key="4">
    <source>
        <dbReference type="Pfam" id="PF25876"/>
    </source>
</evidence>
<dbReference type="Pfam" id="PF25876">
    <property type="entry name" value="HH_MFP_RND"/>
    <property type="match status" value="1"/>
</dbReference>
<evidence type="ECO:0000256" key="2">
    <source>
        <dbReference type="ARBA" id="ARBA00009477"/>
    </source>
</evidence>
<dbReference type="Pfam" id="PF25967">
    <property type="entry name" value="RND-MFP_C"/>
    <property type="match status" value="1"/>
</dbReference>
<dbReference type="Pfam" id="PF25917">
    <property type="entry name" value="BSH_RND"/>
    <property type="match status" value="1"/>
</dbReference>
<feature type="domain" description="Multidrug resistance protein MdtA-like barrel-sandwich hybrid" evidence="5">
    <location>
        <begin position="68"/>
        <end position="188"/>
    </location>
</feature>
<dbReference type="GO" id="GO:0015562">
    <property type="term" value="F:efflux transmembrane transporter activity"/>
    <property type="evidence" value="ECO:0007669"/>
    <property type="project" value="TreeGrafter"/>
</dbReference>